<evidence type="ECO:0000256" key="2">
    <source>
        <dbReference type="ARBA" id="ARBA00006175"/>
    </source>
</evidence>
<dbReference type="GO" id="GO:0015250">
    <property type="term" value="F:water channel activity"/>
    <property type="evidence" value="ECO:0007669"/>
    <property type="project" value="TreeGrafter"/>
</dbReference>
<dbReference type="SUPFAM" id="SSF81338">
    <property type="entry name" value="Aquaporin-like"/>
    <property type="match status" value="1"/>
</dbReference>
<proteinExistence type="inferred from homology"/>
<feature type="transmembrane region" description="Helical" evidence="7">
    <location>
        <begin position="101"/>
        <end position="126"/>
    </location>
</feature>
<dbReference type="Gene3D" id="1.20.1080.10">
    <property type="entry name" value="Glycerol uptake facilitator protein"/>
    <property type="match status" value="2"/>
</dbReference>
<evidence type="ECO:0000256" key="7">
    <source>
        <dbReference type="SAM" id="Phobius"/>
    </source>
</evidence>
<dbReference type="PANTHER" id="PTHR19139:SF199">
    <property type="entry name" value="MIP17260P"/>
    <property type="match status" value="1"/>
</dbReference>
<keyword evidence="4 7" id="KW-1133">Transmembrane helix</keyword>
<dbReference type="Proteomes" id="UP000662200">
    <property type="component" value="Unassembled WGS sequence"/>
</dbReference>
<keyword evidence="5 7" id="KW-0472">Membrane</keyword>
<dbReference type="InterPro" id="IPR000425">
    <property type="entry name" value="MIP"/>
</dbReference>
<dbReference type="Pfam" id="PF00230">
    <property type="entry name" value="MIP"/>
    <property type="match status" value="1"/>
</dbReference>
<evidence type="ECO:0000256" key="4">
    <source>
        <dbReference type="ARBA" id="ARBA00022989"/>
    </source>
</evidence>
<name>A0A8J3BI40_9ACTN</name>
<comment type="subcellular location">
    <subcellularLocation>
        <location evidence="1">Membrane</location>
        <topology evidence="1">Multi-pass membrane protein</topology>
    </subcellularLocation>
</comment>
<feature type="transmembrane region" description="Helical" evidence="7">
    <location>
        <begin position="210"/>
        <end position="232"/>
    </location>
</feature>
<dbReference type="GO" id="GO:0005886">
    <property type="term" value="C:plasma membrane"/>
    <property type="evidence" value="ECO:0007669"/>
    <property type="project" value="TreeGrafter"/>
</dbReference>
<accession>A0A8J3BI40</accession>
<dbReference type="PRINTS" id="PR00783">
    <property type="entry name" value="MINTRINSICP"/>
</dbReference>
<feature type="transmembrane region" description="Helical" evidence="7">
    <location>
        <begin position="59"/>
        <end position="81"/>
    </location>
</feature>
<reference evidence="8" key="2">
    <citation type="submission" date="2020-09" db="EMBL/GenBank/DDBJ databases">
        <authorList>
            <person name="Sun Q."/>
            <person name="Ohkuma M."/>
        </authorList>
    </citation>
    <scope>NUCLEOTIDE SEQUENCE</scope>
    <source>
        <strain evidence="8">JCM 3091</strain>
    </source>
</reference>
<dbReference type="AlphaFoldDB" id="A0A8J3BI40"/>
<evidence type="ECO:0000313" key="8">
    <source>
        <dbReference type="EMBL" id="GGK22773.1"/>
    </source>
</evidence>
<evidence type="ECO:0000256" key="3">
    <source>
        <dbReference type="ARBA" id="ARBA00022692"/>
    </source>
</evidence>
<feature type="transmembrane region" description="Helical" evidence="7">
    <location>
        <begin position="138"/>
        <end position="158"/>
    </location>
</feature>
<keyword evidence="9" id="KW-1185">Reference proteome</keyword>
<comment type="caution">
    <text evidence="8">The sequence shown here is derived from an EMBL/GenBank/DDBJ whole genome shotgun (WGS) entry which is preliminary data.</text>
</comment>
<evidence type="ECO:0000256" key="5">
    <source>
        <dbReference type="ARBA" id="ARBA00023136"/>
    </source>
</evidence>
<dbReference type="EMBL" id="BMQC01000003">
    <property type="protein sequence ID" value="GGK22773.1"/>
    <property type="molecule type" value="Genomic_DNA"/>
</dbReference>
<feature type="transmembrane region" description="Helical" evidence="7">
    <location>
        <begin position="18"/>
        <end position="39"/>
    </location>
</feature>
<evidence type="ECO:0000256" key="1">
    <source>
        <dbReference type="ARBA" id="ARBA00004141"/>
    </source>
</evidence>
<gene>
    <name evidence="8" type="ORF">GCM10010124_14170</name>
</gene>
<evidence type="ECO:0000256" key="6">
    <source>
        <dbReference type="RuleBase" id="RU000477"/>
    </source>
</evidence>
<keyword evidence="6" id="KW-0813">Transport</keyword>
<dbReference type="PANTHER" id="PTHR19139">
    <property type="entry name" value="AQUAPORIN TRANSPORTER"/>
    <property type="match status" value="1"/>
</dbReference>
<evidence type="ECO:0000313" key="9">
    <source>
        <dbReference type="Proteomes" id="UP000662200"/>
    </source>
</evidence>
<sequence>MSKTGDPLLHTNTLWRRLLAEFTGTALLVTAVVGSGVMATRLSPNDVGLQLLQNSTATALALGALILTFGPVSGAHFNPVVSAADWFLGRRTRTGLTATDLGGYVLAQTAGAIAGSILANLMFALAAVKLSGTSRTGAHLWLGEIVATAGLLLLVFALVRSGRTAVAPAAVGAYIGAAYWFTSSTSFANPAVTIGRAFTDTFAGIAPASVPGYIVAQLVGLAVGVGLIVALYPDAGAKADDVIAPHADTARRRRSAGRRP</sequence>
<protein>
    <submittedName>
        <fullName evidence="8">Transport protein</fullName>
    </submittedName>
</protein>
<comment type="similarity">
    <text evidence="2 6">Belongs to the MIP/aquaporin (TC 1.A.8) family.</text>
</comment>
<dbReference type="InterPro" id="IPR023271">
    <property type="entry name" value="Aquaporin-like"/>
</dbReference>
<reference evidence="8" key="1">
    <citation type="journal article" date="2014" name="Int. J. Syst. Evol. Microbiol.">
        <title>Complete genome sequence of Corynebacterium casei LMG S-19264T (=DSM 44701T), isolated from a smear-ripened cheese.</title>
        <authorList>
            <consortium name="US DOE Joint Genome Institute (JGI-PGF)"/>
            <person name="Walter F."/>
            <person name="Albersmeier A."/>
            <person name="Kalinowski J."/>
            <person name="Ruckert C."/>
        </authorList>
    </citation>
    <scope>NUCLEOTIDE SEQUENCE</scope>
    <source>
        <strain evidence="8">JCM 3091</strain>
    </source>
</reference>
<dbReference type="InterPro" id="IPR034294">
    <property type="entry name" value="Aquaporin_transptr"/>
</dbReference>
<organism evidence="8 9">
    <name type="scientific">Pilimelia terevasa</name>
    <dbReference type="NCBI Taxonomy" id="53372"/>
    <lineage>
        <taxon>Bacteria</taxon>
        <taxon>Bacillati</taxon>
        <taxon>Actinomycetota</taxon>
        <taxon>Actinomycetes</taxon>
        <taxon>Micromonosporales</taxon>
        <taxon>Micromonosporaceae</taxon>
        <taxon>Pilimelia</taxon>
    </lineage>
</organism>
<keyword evidence="3 6" id="KW-0812">Transmembrane</keyword>